<dbReference type="InterPro" id="IPR036390">
    <property type="entry name" value="WH_DNA-bd_sf"/>
</dbReference>
<dbReference type="RefSeq" id="WP_111491801.1">
    <property type="nucleotide sequence ID" value="NZ_CP031264.1"/>
</dbReference>
<dbReference type="PANTHER" id="PTHR33164:SF57">
    <property type="entry name" value="MARR-FAMILY TRANSCRIPTIONAL REGULATOR"/>
    <property type="match status" value="1"/>
</dbReference>
<feature type="domain" description="HTH marR-type" evidence="1">
    <location>
        <begin position="1"/>
        <end position="137"/>
    </location>
</feature>
<organism evidence="2 3">
    <name type="scientific">Peterkaempfera bronchialis</name>
    <dbReference type="NCBI Taxonomy" id="2126346"/>
    <lineage>
        <taxon>Bacteria</taxon>
        <taxon>Bacillati</taxon>
        <taxon>Actinomycetota</taxon>
        <taxon>Actinomycetes</taxon>
        <taxon>Kitasatosporales</taxon>
        <taxon>Streptomycetaceae</taxon>
        <taxon>Peterkaempfera</taxon>
    </lineage>
</organism>
<dbReference type="GO" id="GO:0003700">
    <property type="term" value="F:DNA-binding transcription factor activity"/>
    <property type="evidence" value="ECO:0007669"/>
    <property type="project" value="InterPro"/>
</dbReference>
<name>A0A345ST49_9ACTN</name>
<dbReference type="SUPFAM" id="SSF46785">
    <property type="entry name" value="Winged helix' DNA-binding domain"/>
    <property type="match status" value="1"/>
</dbReference>
<reference evidence="3" key="1">
    <citation type="submission" date="2018-07" db="EMBL/GenBank/DDBJ databases">
        <title>Streptacidiphilus bronchialis DSM 106435 chromosome.</title>
        <authorList>
            <person name="Batra D."/>
            <person name="Gulvik C.A."/>
        </authorList>
    </citation>
    <scope>NUCLEOTIDE SEQUENCE [LARGE SCALE GENOMIC DNA]</scope>
    <source>
        <strain evidence="3">DSM 106435</strain>
    </source>
</reference>
<dbReference type="PANTHER" id="PTHR33164">
    <property type="entry name" value="TRANSCRIPTIONAL REGULATOR, MARR FAMILY"/>
    <property type="match status" value="1"/>
</dbReference>
<keyword evidence="3" id="KW-1185">Reference proteome</keyword>
<dbReference type="InterPro" id="IPR000835">
    <property type="entry name" value="HTH_MarR-typ"/>
</dbReference>
<dbReference type="KEGG" id="stri:C7M71_005005"/>
<dbReference type="Pfam" id="PF12802">
    <property type="entry name" value="MarR_2"/>
    <property type="match status" value="1"/>
</dbReference>
<evidence type="ECO:0000313" key="3">
    <source>
        <dbReference type="Proteomes" id="UP000249340"/>
    </source>
</evidence>
<proteinExistence type="predicted"/>
<dbReference type="AlphaFoldDB" id="A0A345ST49"/>
<gene>
    <name evidence="2" type="ORF">C7M71_005005</name>
</gene>
<dbReference type="GO" id="GO:0006950">
    <property type="term" value="P:response to stress"/>
    <property type="evidence" value="ECO:0007669"/>
    <property type="project" value="TreeGrafter"/>
</dbReference>
<dbReference type="SMART" id="SM00347">
    <property type="entry name" value="HTH_MARR"/>
    <property type="match status" value="1"/>
</dbReference>
<dbReference type="Proteomes" id="UP000249340">
    <property type="component" value="Chromosome"/>
</dbReference>
<dbReference type="InterPro" id="IPR036388">
    <property type="entry name" value="WH-like_DNA-bd_sf"/>
</dbReference>
<evidence type="ECO:0000313" key="2">
    <source>
        <dbReference type="EMBL" id="AXI76904.1"/>
    </source>
</evidence>
<dbReference type="InterPro" id="IPR039422">
    <property type="entry name" value="MarR/SlyA-like"/>
</dbReference>
<evidence type="ECO:0000259" key="1">
    <source>
        <dbReference type="PROSITE" id="PS50995"/>
    </source>
</evidence>
<sequence length="159" mass="17711">MISRDSCGELLLQLSSTDAMIRTLKRELRPGGPRGGFAVLAALHRCGELRVGELAELFEIDVSVASRHLADLEERGWAERTPNPHDRRSWYARLTPEGEHAALERFARARDLLAELLADWPDEDAAELARLLSRLRTSFDARRVRTPDTSRAAAGAKGL</sequence>
<dbReference type="PROSITE" id="PS50995">
    <property type="entry name" value="HTH_MARR_2"/>
    <property type="match status" value="1"/>
</dbReference>
<protein>
    <submittedName>
        <fullName evidence="2">MarR family transcriptional regulator</fullName>
    </submittedName>
</protein>
<dbReference type="PRINTS" id="PR00598">
    <property type="entry name" value="HTHMARR"/>
</dbReference>
<dbReference type="OrthoDB" id="162531at2"/>
<dbReference type="Gene3D" id="1.10.10.10">
    <property type="entry name" value="Winged helix-like DNA-binding domain superfamily/Winged helix DNA-binding domain"/>
    <property type="match status" value="1"/>
</dbReference>
<dbReference type="EMBL" id="CP031264">
    <property type="protein sequence ID" value="AXI76904.1"/>
    <property type="molecule type" value="Genomic_DNA"/>
</dbReference>
<accession>A0A345ST49</accession>